<proteinExistence type="predicted"/>
<protein>
    <submittedName>
        <fullName evidence="1">Uncharacterized protein</fullName>
    </submittedName>
</protein>
<sequence length="97" mass="10487">MAERIGGPVGADGRHPLLLPDDATELVDEELLRHDELDAISHGPRVDFRTALRLDGPLAGQTAYAVNELGSRSGFYELVELAEGEMRLVGLNGRPLP</sequence>
<name>A0ABW1AJ34_9ACTN</name>
<organism evidence="1 2">
    <name type="scientific">Actinomadura rugatobispora</name>
    <dbReference type="NCBI Taxonomy" id="1994"/>
    <lineage>
        <taxon>Bacteria</taxon>
        <taxon>Bacillati</taxon>
        <taxon>Actinomycetota</taxon>
        <taxon>Actinomycetes</taxon>
        <taxon>Streptosporangiales</taxon>
        <taxon>Thermomonosporaceae</taxon>
        <taxon>Actinomadura</taxon>
    </lineage>
</organism>
<keyword evidence="2" id="KW-1185">Reference proteome</keyword>
<dbReference type="RefSeq" id="WP_378292782.1">
    <property type="nucleotide sequence ID" value="NZ_JBHSON010000162.1"/>
</dbReference>
<accession>A0ABW1AJ34</accession>
<evidence type="ECO:0000313" key="1">
    <source>
        <dbReference type="EMBL" id="MFC5754557.1"/>
    </source>
</evidence>
<dbReference type="Proteomes" id="UP001596074">
    <property type="component" value="Unassembled WGS sequence"/>
</dbReference>
<dbReference type="EMBL" id="JBHSON010000162">
    <property type="protein sequence ID" value="MFC5754557.1"/>
    <property type="molecule type" value="Genomic_DNA"/>
</dbReference>
<evidence type="ECO:0000313" key="2">
    <source>
        <dbReference type="Proteomes" id="UP001596074"/>
    </source>
</evidence>
<comment type="caution">
    <text evidence="1">The sequence shown here is derived from an EMBL/GenBank/DDBJ whole genome shotgun (WGS) entry which is preliminary data.</text>
</comment>
<gene>
    <name evidence="1" type="ORF">ACFPZN_53850</name>
</gene>
<reference evidence="2" key="1">
    <citation type="journal article" date="2019" name="Int. J. Syst. Evol. Microbiol.">
        <title>The Global Catalogue of Microorganisms (GCM) 10K type strain sequencing project: providing services to taxonomists for standard genome sequencing and annotation.</title>
        <authorList>
            <consortium name="The Broad Institute Genomics Platform"/>
            <consortium name="The Broad Institute Genome Sequencing Center for Infectious Disease"/>
            <person name="Wu L."/>
            <person name="Ma J."/>
        </authorList>
    </citation>
    <scope>NUCLEOTIDE SEQUENCE [LARGE SCALE GENOMIC DNA]</scope>
    <source>
        <strain evidence="2">KCTC 42087</strain>
    </source>
</reference>